<comment type="cofactor">
    <cofactor evidence="10">
        <name>Zn(2+)</name>
        <dbReference type="ChEBI" id="CHEBI:29105"/>
    </cofactor>
    <text evidence="10">Binds 1 zinc ion.</text>
</comment>
<name>A0ABP1G0C5_9CHLO</name>
<evidence type="ECO:0000259" key="12">
    <source>
        <dbReference type="Pfam" id="PF01432"/>
    </source>
</evidence>
<dbReference type="SUPFAM" id="SSF55486">
    <property type="entry name" value="Metalloproteases ('zincins'), catalytic domain"/>
    <property type="match status" value="1"/>
</dbReference>
<protein>
    <submittedName>
        <fullName evidence="13">G7468 protein</fullName>
    </submittedName>
</protein>
<keyword evidence="7" id="KW-0809">Transit peptide</keyword>
<evidence type="ECO:0000256" key="11">
    <source>
        <dbReference type="SAM" id="MobiDB-lite"/>
    </source>
</evidence>
<evidence type="ECO:0000256" key="1">
    <source>
        <dbReference type="ARBA" id="ARBA00004173"/>
    </source>
</evidence>
<keyword evidence="5 10" id="KW-0378">Hydrolase</keyword>
<feature type="domain" description="Peptidase M3A/M3B catalytic" evidence="12">
    <location>
        <begin position="234"/>
        <end position="667"/>
    </location>
</feature>
<keyword evidence="6 10" id="KW-0862">Zinc</keyword>
<dbReference type="Gene3D" id="1.10.1370.10">
    <property type="entry name" value="Neurolysin, domain 3"/>
    <property type="match status" value="1"/>
</dbReference>
<feature type="compositionally biased region" description="Polar residues" evidence="11">
    <location>
        <begin position="213"/>
        <end position="222"/>
    </location>
</feature>
<evidence type="ECO:0000313" key="13">
    <source>
        <dbReference type="EMBL" id="CAL5224736.1"/>
    </source>
</evidence>
<dbReference type="PANTHER" id="PTHR11804:SF79">
    <property type="entry name" value="MITOCHONDRIAL INTERMEDIATE PEPTIDASE"/>
    <property type="match status" value="1"/>
</dbReference>
<comment type="caution">
    <text evidence="13">The sequence shown here is derived from an EMBL/GenBank/DDBJ whole genome shotgun (WGS) entry which is preliminary data.</text>
</comment>
<comment type="similarity">
    <text evidence="2 10">Belongs to the peptidase M3 family.</text>
</comment>
<evidence type="ECO:0000256" key="8">
    <source>
        <dbReference type="ARBA" id="ARBA00023049"/>
    </source>
</evidence>
<keyword evidence="8 10" id="KW-0482">Metalloprotease</keyword>
<evidence type="ECO:0000313" key="14">
    <source>
        <dbReference type="Proteomes" id="UP001497392"/>
    </source>
</evidence>
<sequence>MSKSLHSGSTRRLFGLLSLRRPEQWQEVSQAAIARCESLVSELLVQPPSVDTIHGLDEISDTICQSYDTAEFCRNVHSCEDWQAAAQQACIKLGGYVHKLNIDEQLYNHLVRALDKHSSAVRGFAAGGVGDSRCVEGYTPEALRVGYTLKHDFEKAGIHLQEDQRSRLTALVDLERRIGMQIGQNLKTPSKLGYLDMDVSGQRKANEQRSKLPLSQGSSSRRVTLDSGTLHSILRKEPYAQQREKAFTAGYSTPRDNVHLLEDLVGTRYEMAQLMGAPSYAHYTLKNATLAGCPEAVESFLLELLAAIQPKVEEEVNILRRYKAKHLGRSTVGLQLDAWDRLFYMRVAQEAECPLDYAATAAHFHAQGCIQGFKELLKAIMGIQIVEMPLEPGEGWAERVQKLALEHEDEGRLGIIYLDLYPRPGKMGGATHFTLQCGRRLRDGSYQEPVVALVCSFGLSSGGLMSPDQAKTLFHEFGHALHSLLSRTEFQHLAGTRGPMDLMEVPSHVVERFANSPAVLKSCMRHHISGRPMGSVMVGDLQRSQGLFDGLNLHQQVVDALVDQRLHGVRGANPASTESIVHDVLQQFSPFSFAQGVTPHARFQHFVGYGAAYFSYPYAMALSSAIWQQYFPDGRMNRASGDHVRQTMLKVGSASEPVAYVEGILGKGHLEPVGCGHKPQIRSLLTELGIT</sequence>
<evidence type="ECO:0000256" key="3">
    <source>
        <dbReference type="ARBA" id="ARBA00022670"/>
    </source>
</evidence>
<evidence type="ECO:0000256" key="7">
    <source>
        <dbReference type="ARBA" id="ARBA00022946"/>
    </source>
</evidence>
<dbReference type="PANTHER" id="PTHR11804">
    <property type="entry name" value="PROTEASE M3 THIMET OLIGOPEPTIDASE-RELATED"/>
    <property type="match status" value="1"/>
</dbReference>
<evidence type="ECO:0000256" key="6">
    <source>
        <dbReference type="ARBA" id="ARBA00022833"/>
    </source>
</evidence>
<gene>
    <name evidence="13" type="primary">g7468</name>
    <name evidence="13" type="ORF">VP750_LOCUS6395</name>
</gene>
<keyword evidence="14" id="KW-1185">Reference proteome</keyword>
<evidence type="ECO:0000256" key="2">
    <source>
        <dbReference type="ARBA" id="ARBA00006040"/>
    </source>
</evidence>
<dbReference type="Gene3D" id="3.40.390.10">
    <property type="entry name" value="Collagenase (Catalytic Domain)"/>
    <property type="match status" value="1"/>
</dbReference>
<organism evidence="13 14">
    <name type="scientific">Coccomyxa viridis</name>
    <dbReference type="NCBI Taxonomy" id="1274662"/>
    <lineage>
        <taxon>Eukaryota</taxon>
        <taxon>Viridiplantae</taxon>
        <taxon>Chlorophyta</taxon>
        <taxon>core chlorophytes</taxon>
        <taxon>Trebouxiophyceae</taxon>
        <taxon>Trebouxiophyceae incertae sedis</taxon>
        <taxon>Coccomyxaceae</taxon>
        <taxon>Coccomyxa</taxon>
    </lineage>
</organism>
<keyword evidence="3 10" id="KW-0645">Protease</keyword>
<dbReference type="InterPro" id="IPR001567">
    <property type="entry name" value="Pept_M3A_M3B_dom"/>
</dbReference>
<dbReference type="CDD" id="cd06457">
    <property type="entry name" value="M3A_MIP"/>
    <property type="match status" value="1"/>
</dbReference>
<accession>A0ABP1G0C5</accession>
<evidence type="ECO:0000256" key="10">
    <source>
        <dbReference type="RuleBase" id="RU003435"/>
    </source>
</evidence>
<keyword evidence="9" id="KW-0496">Mitochondrion</keyword>
<evidence type="ECO:0000256" key="5">
    <source>
        <dbReference type="ARBA" id="ARBA00022801"/>
    </source>
</evidence>
<dbReference type="InterPro" id="IPR033851">
    <property type="entry name" value="M3A_MIP"/>
</dbReference>
<dbReference type="EMBL" id="CAXHTA020000011">
    <property type="protein sequence ID" value="CAL5224736.1"/>
    <property type="molecule type" value="Genomic_DNA"/>
</dbReference>
<dbReference type="Proteomes" id="UP001497392">
    <property type="component" value="Unassembled WGS sequence"/>
</dbReference>
<dbReference type="InterPro" id="IPR024079">
    <property type="entry name" value="MetalloPept_cat_dom_sf"/>
</dbReference>
<keyword evidence="4 10" id="KW-0479">Metal-binding</keyword>
<reference evidence="13 14" key="1">
    <citation type="submission" date="2024-06" db="EMBL/GenBank/DDBJ databases">
        <authorList>
            <person name="Kraege A."/>
            <person name="Thomma B."/>
        </authorList>
    </citation>
    <scope>NUCLEOTIDE SEQUENCE [LARGE SCALE GENOMIC DNA]</scope>
</reference>
<evidence type="ECO:0000256" key="9">
    <source>
        <dbReference type="ARBA" id="ARBA00023128"/>
    </source>
</evidence>
<dbReference type="InterPro" id="IPR024077">
    <property type="entry name" value="Neurolysin/TOP_dom2"/>
</dbReference>
<evidence type="ECO:0000256" key="4">
    <source>
        <dbReference type="ARBA" id="ARBA00022723"/>
    </source>
</evidence>
<proteinExistence type="inferred from homology"/>
<dbReference type="Pfam" id="PF01432">
    <property type="entry name" value="Peptidase_M3"/>
    <property type="match status" value="1"/>
</dbReference>
<dbReference type="InterPro" id="IPR045090">
    <property type="entry name" value="Pept_M3A_M3B"/>
</dbReference>
<feature type="region of interest" description="Disordered" evidence="11">
    <location>
        <begin position="202"/>
        <end position="222"/>
    </location>
</feature>
<comment type="subcellular location">
    <subcellularLocation>
        <location evidence="1">Mitochondrion</location>
    </subcellularLocation>
</comment>